<name>A0A1C7NFK3_9FUNG</name>
<dbReference type="GO" id="GO:0016020">
    <property type="term" value="C:membrane"/>
    <property type="evidence" value="ECO:0007669"/>
    <property type="project" value="UniProtKB-SubCell"/>
</dbReference>
<feature type="transmembrane region" description="Helical" evidence="7">
    <location>
        <begin position="775"/>
        <end position="796"/>
    </location>
</feature>
<dbReference type="Pfam" id="PF10337">
    <property type="entry name" value="ArAE_2_N"/>
    <property type="match status" value="1"/>
</dbReference>
<protein>
    <recommendedName>
        <fullName evidence="8">Putative ER transporter 6TM N-terminal domain-containing protein</fullName>
    </recommendedName>
</protein>
<dbReference type="EMBL" id="LUGH01000191">
    <property type="protein sequence ID" value="OBZ87882.1"/>
    <property type="molecule type" value="Genomic_DNA"/>
</dbReference>
<feature type="transmembrane region" description="Helical" evidence="7">
    <location>
        <begin position="108"/>
        <end position="126"/>
    </location>
</feature>
<accession>A0A1C7NFK3</accession>
<evidence type="ECO:0000256" key="5">
    <source>
        <dbReference type="SAM" id="Coils"/>
    </source>
</evidence>
<feature type="transmembrane region" description="Helical" evidence="7">
    <location>
        <begin position="717"/>
        <end position="736"/>
    </location>
</feature>
<feature type="coiled-coil region" evidence="5">
    <location>
        <begin position="230"/>
        <end position="257"/>
    </location>
</feature>
<evidence type="ECO:0000256" key="6">
    <source>
        <dbReference type="SAM" id="MobiDB-lite"/>
    </source>
</evidence>
<feature type="domain" description="Putative ER transporter 6TM N-terminal" evidence="8">
    <location>
        <begin position="95"/>
        <end position="319"/>
    </location>
</feature>
<dbReference type="PANTHER" id="PTHR47804">
    <property type="entry name" value="60S RIBOSOMAL PROTEIN L19"/>
    <property type="match status" value="1"/>
</dbReference>
<dbReference type="PANTHER" id="PTHR47804:SF3">
    <property type="entry name" value="PROTEIN BRE4"/>
    <property type="match status" value="1"/>
</dbReference>
<evidence type="ECO:0000256" key="3">
    <source>
        <dbReference type="ARBA" id="ARBA00022989"/>
    </source>
</evidence>
<evidence type="ECO:0000256" key="4">
    <source>
        <dbReference type="ARBA" id="ARBA00023136"/>
    </source>
</evidence>
<evidence type="ECO:0000313" key="9">
    <source>
        <dbReference type="EMBL" id="OBZ87882.1"/>
    </source>
</evidence>
<keyword evidence="3 7" id="KW-1133">Transmembrane helix</keyword>
<evidence type="ECO:0000313" key="10">
    <source>
        <dbReference type="Proteomes" id="UP000093000"/>
    </source>
</evidence>
<reference evidence="9 10" key="1">
    <citation type="submission" date="2016-03" db="EMBL/GenBank/DDBJ databases">
        <title>Choanephora cucurbitarum.</title>
        <authorList>
            <person name="Min B."/>
            <person name="Park H."/>
            <person name="Park J.-H."/>
            <person name="Shin H.-D."/>
            <person name="Choi I.-G."/>
        </authorList>
    </citation>
    <scope>NUCLEOTIDE SEQUENCE [LARGE SCALE GENOMIC DNA]</scope>
    <source>
        <strain evidence="9 10">KUS-F28377</strain>
    </source>
</reference>
<sequence>MMKLFLDLYRDKKELWKKILKCVIAYEIATILILIPAVNKIAGNPPYLVPLGTLFFHPSGAAGNQVMMMALNVIMMLIPAIFTGIISYLCVCYNQALVTHPSLYSNGAGVIAAISFCICVFVIAYYRLKYPRLFIPALQGFTLPFFVLTRDIYGTEYNVLNVINTVYPVLIGGAIALLCNLLLWPETAAKTAERSLGNSIQSIKGVLSFVHQDLLKNDDSNLITGDISANTRLQNLNNKLQKDIASMREARKDAKYEIVISYYAPRSYKPLCQSLSAISHNLLGFSLAIKREVRIMLEKRVESHLRKNNRVSMENKSDYACSTALLSTQSSGLTSATNVNQSNSSVGGTWHGDTLLHGREYKSIDRLQSMIQPSLKVFLSVCIEALDRIESELMDHKAITTGKKPVNKKRVEGENLNYVPIDLKQALQEFKKTEILIKQEYDIKDTTPSEDHCLIFTIIYTLVEFGKELVTLQDRTSQLISQSSQGKGWSHRIHFTRVSWMQWLSRETNHQEDGQILSDQLAFNKETGTDELQPKKFPNQDNSGIDQFIPDDKSAQEGSSSAEENHLMLTRKVSRIASRIENSSNSKEAGFEEEKEQMDYYYEEKETIPLQHTPGKQIWKKGLYRFNKWLQYGPTRYALKFTLTTMLLSLMAFLPVPGANQLYNNNHGQWALLSAMVVVNYTVGSTAWQCLYRVIATVIGGVAGYICLLAANRNQNPYVLAVMVLIVQIPMWYLLLGSPYPRIGFISILTLAVICSTSYTNVLNESIFEPVWKRTITAIFAIIVVMVVDQLVWPVWARKELRKRLADLLIATGIQYFRVASLVCQEDTQSHRYLTTFKECEANQKTLLKQMRIVQDMLALSDTEPRLTKGPFPLKEYGLILEHERNILYWIQHNQKAQSFIPKDVRRTIMIPMNSSRKELATSVHLYLFTLACSLRTKSSLPASLPSAEVARRMLQQKQTSSWKQTYEQLGKHSSAFSIEQQSAEDQMYWHTYAAGSTEVVVEQEAMGEAVMSIMGQHVFKAATRDWVD</sequence>
<evidence type="ECO:0000256" key="1">
    <source>
        <dbReference type="ARBA" id="ARBA00004141"/>
    </source>
</evidence>
<keyword evidence="2 7" id="KW-0812">Transmembrane</keyword>
<dbReference type="STRING" id="101091.A0A1C7NFK3"/>
<keyword evidence="4 7" id="KW-0472">Membrane</keyword>
<dbReference type="Pfam" id="PF11744">
    <property type="entry name" value="ALMT"/>
    <property type="match status" value="1"/>
</dbReference>
<dbReference type="InterPro" id="IPR052430">
    <property type="entry name" value="IVT-Associated"/>
</dbReference>
<gene>
    <name evidence="9" type="ORF">A0J61_04069</name>
</gene>
<dbReference type="GO" id="GO:0015743">
    <property type="term" value="P:malate transport"/>
    <property type="evidence" value="ECO:0007669"/>
    <property type="project" value="InterPro"/>
</dbReference>
<dbReference type="InterPro" id="IPR023244">
    <property type="entry name" value="Brefeldin_A-sensitivity_4"/>
</dbReference>
<feature type="region of interest" description="Disordered" evidence="6">
    <location>
        <begin position="530"/>
        <end position="566"/>
    </location>
</feature>
<keyword evidence="10" id="KW-1185">Reference proteome</keyword>
<dbReference type="OrthoDB" id="1924968at2759"/>
<feature type="transmembrane region" description="Helical" evidence="7">
    <location>
        <begin position="73"/>
        <end position="96"/>
    </location>
</feature>
<organism evidence="9 10">
    <name type="scientific">Choanephora cucurbitarum</name>
    <dbReference type="NCBI Taxonomy" id="101091"/>
    <lineage>
        <taxon>Eukaryota</taxon>
        <taxon>Fungi</taxon>
        <taxon>Fungi incertae sedis</taxon>
        <taxon>Mucoromycota</taxon>
        <taxon>Mucoromycotina</taxon>
        <taxon>Mucoromycetes</taxon>
        <taxon>Mucorales</taxon>
        <taxon>Mucorineae</taxon>
        <taxon>Choanephoraceae</taxon>
        <taxon>Choanephoroideae</taxon>
        <taxon>Choanephora</taxon>
    </lineage>
</organism>
<dbReference type="InParanoid" id="A0A1C7NFK3"/>
<keyword evidence="5" id="KW-0175">Coiled coil</keyword>
<proteinExistence type="predicted"/>
<feature type="transmembrane region" description="Helical" evidence="7">
    <location>
        <begin position="743"/>
        <end position="763"/>
    </location>
</feature>
<dbReference type="Proteomes" id="UP000093000">
    <property type="component" value="Unassembled WGS sequence"/>
</dbReference>
<dbReference type="PRINTS" id="PR02047">
    <property type="entry name" value="BREFELDNASP4"/>
</dbReference>
<feature type="transmembrane region" description="Helical" evidence="7">
    <location>
        <begin position="20"/>
        <end position="41"/>
    </location>
</feature>
<dbReference type="InterPro" id="IPR018823">
    <property type="entry name" value="ArAE_2_N"/>
</dbReference>
<dbReference type="InterPro" id="IPR020966">
    <property type="entry name" value="ALMT"/>
</dbReference>
<evidence type="ECO:0000259" key="8">
    <source>
        <dbReference type="Pfam" id="PF10337"/>
    </source>
</evidence>
<feature type="transmembrane region" description="Helical" evidence="7">
    <location>
        <begin position="690"/>
        <end position="711"/>
    </location>
</feature>
<feature type="transmembrane region" description="Helical" evidence="7">
    <location>
        <begin position="637"/>
        <end position="655"/>
    </location>
</feature>
<dbReference type="AlphaFoldDB" id="A0A1C7NFK3"/>
<comment type="caution">
    <text evidence="9">The sequence shown here is derived from an EMBL/GenBank/DDBJ whole genome shotgun (WGS) entry which is preliminary data.</text>
</comment>
<evidence type="ECO:0000256" key="7">
    <source>
        <dbReference type="SAM" id="Phobius"/>
    </source>
</evidence>
<evidence type="ECO:0000256" key="2">
    <source>
        <dbReference type="ARBA" id="ARBA00022692"/>
    </source>
</evidence>
<comment type="subcellular location">
    <subcellularLocation>
        <location evidence="1">Membrane</location>
        <topology evidence="1">Multi-pass membrane protein</topology>
    </subcellularLocation>
</comment>
<feature type="transmembrane region" description="Helical" evidence="7">
    <location>
        <begin position="165"/>
        <end position="184"/>
    </location>
</feature>